<gene>
    <name evidence="4" type="ORF">PYCCODRAFT_1434596</name>
</gene>
<dbReference type="Pfam" id="PF00636">
    <property type="entry name" value="Ribonuclease_3"/>
    <property type="match status" value="1"/>
</dbReference>
<name>A0A1Y2IQ09_TRAC3</name>
<proteinExistence type="predicted"/>
<accession>A0A1Y2IQ09</accession>
<feature type="region of interest" description="Disordered" evidence="2">
    <location>
        <begin position="312"/>
        <end position="338"/>
    </location>
</feature>
<dbReference type="InterPro" id="IPR000999">
    <property type="entry name" value="RNase_III_dom"/>
</dbReference>
<evidence type="ECO:0000256" key="1">
    <source>
        <dbReference type="ARBA" id="ARBA00022801"/>
    </source>
</evidence>
<dbReference type="PROSITE" id="PS00517">
    <property type="entry name" value="RNASE_3_1"/>
    <property type="match status" value="1"/>
</dbReference>
<evidence type="ECO:0000259" key="3">
    <source>
        <dbReference type="PROSITE" id="PS50142"/>
    </source>
</evidence>
<feature type="compositionally biased region" description="Low complexity" evidence="2">
    <location>
        <begin position="321"/>
        <end position="331"/>
    </location>
</feature>
<dbReference type="STRING" id="1353009.A0A1Y2IQ09"/>
<dbReference type="SMART" id="SM00535">
    <property type="entry name" value="RIBOc"/>
    <property type="match status" value="1"/>
</dbReference>
<dbReference type="AlphaFoldDB" id="A0A1Y2IQ09"/>
<keyword evidence="1" id="KW-0378">Hydrolase</keyword>
<evidence type="ECO:0000256" key="2">
    <source>
        <dbReference type="SAM" id="MobiDB-lite"/>
    </source>
</evidence>
<dbReference type="Proteomes" id="UP000193067">
    <property type="component" value="Unassembled WGS sequence"/>
</dbReference>
<dbReference type="PROSITE" id="PS50142">
    <property type="entry name" value="RNASE_3_2"/>
    <property type="match status" value="1"/>
</dbReference>
<dbReference type="InterPro" id="IPR036389">
    <property type="entry name" value="RNase_III_sf"/>
</dbReference>
<sequence length="408" mass="44926">MASYYTLQQSIREAISRPDFDAALPPLSDQTWMRILTFTPQAHAENERLEFLGDALMYATIGRQLYTQVPNGSPHLYTCVRAALHSNMTFAMLAEKLDIMAVSSTVLKALTRKTFGEGTAAPHKSRPQIKATADLFETVIGAYYLDHGFDALCKWVEEIYRPLIRATVDAFHQARSRPPPRRQYQDPRTFSMDWRSEAKTLAPAPSKSKLLLSPVQRRKRAIQKIKAAHAARPSRRSPSLKIRVMGSPNLPKVVPPLLGPKAPSGKLAIEAAPLAKKQTPVIIDLTVDSDSDSDNEPPFFRHPLVTPRIPRTSAATVSKRATPAPAAVPAADTREDSDSEWEDETMLENMLTAQDAFSESDMDCGSSDVESPGGPSNLAPFLTRPGLVGHPLDIGTPPNVRAVRRLYG</sequence>
<evidence type="ECO:0000313" key="4">
    <source>
        <dbReference type="EMBL" id="OSD03177.1"/>
    </source>
</evidence>
<dbReference type="Gene3D" id="1.10.1520.10">
    <property type="entry name" value="Ribonuclease III domain"/>
    <property type="match status" value="1"/>
</dbReference>
<dbReference type="SUPFAM" id="SSF69065">
    <property type="entry name" value="RNase III domain-like"/>
    <property type="match status" value="1"/>
</dbReference>
<dbReference type="GO" id="GO:0006396">
    <property type="term" value="P:RNA processing"/>
    <property type="evidence" value="ECO:0007669"/>
    <property type="project" value="InterPro"/>
</dbReference>
<dbReference type="CDD" id="cd00593">
    <property type="entry name" value="RIBOc"/>
    <property type="match status" value="1"/>
</dbReference>
<dbReference type="PANTHER" id="PTHR14950">
    <property type="entry name" value="DICER-RELATED"/>
    <property type="match status" value="1"/>
</dbReference>
<reference evidence="4 5" key="1">
    <citation type="journal article" date="2015" name="Biotechnol. Biofuels">
        <title>Enhanced degradation of softwood versus hardwood by the white-rot fungus Pycnoporus coccineus.</title>
        <authorList>
            <person name="Couturier M."/>
            <person name="Navarro D."/>
            <person name="Chevret D."/>
            <person name="Henrissat B."/>
            <person name="Piumi F."/>
            <person name="Ruiz-Duenas F.J."/>
            <person name="Martinez A.T."/>
            <person name="Grigoriev I.V."/>
            <person name="Riley R."/>
            <person name="Lipzen A."/>
            <person name="Berrin J.G."/>
            <person name="Master E.R."/>
            <person name="Rosso M.N."/>
        </authorList>
    </citation>
    <scope>NUCLEOTIDE SEQUENCE [LARGE SCALE GENOMIC DNA]</scope>
    <source>
        <strain evidence="4 5">BRFM310</strain>
    </source>
</reference>
<dbReference type="OrthoDB" id="416741at2759"/>
<dbReference type="GO" id="GO:0004525">
    <property type="term" value="F:ribonuclease III activity"/>
    <property type="evidence" value="ECO:0007669"/>
    <property type="project" value="InterPro"/>
</dbReference>
<dbReference type="PANTHER" id="PTHR14950:SF37">
    <property type="entry name" value="ENDORIBONUCLEASE DICER"/>
    <property type="match status" value="1"/>
</dbReference>
<feature type="domain" description="RNase III" evidence="3">
    <location>
        <begin position="43"/>
        <end position="148"/>
    </location>
</feature>
<evidence type="ECO:0000313" key="5">
    <source>
        <dbReference type="Proteomes" id="UP000193067"/>
    </source>
</evidence>
<dbReference type="EMBL" id="KZ084101">
    <property type="protein sequence ID" value="OSD03177.1"/>
    <property type="molecule type" value="Genomic_DNA"/>
</dbReference>
<keyword evidence="5" id="KW-1185">Reference proteome</keyword>
<organism evidence="4 5">
    <name type="scientific">Trametes coccinea (strain BRFM310)</name>
    <name type="common">Pycnoporus coccineus</name>
    <dbReference type="NCBI Taxonomy" id="1353009"/>
    <lineage>
        <taxon>Eukaryota</taxon>
        <taxon>Fungi</taxon>
        <taxon>Dikarya</taxon>
        <taxon>Basidiomycota</taxon>
        <taxon>Agaricomycotina</taxon>
        <taxon>Agaricomycetes</taxon>
        <taxon>Polyporales</taxon>
        <taxon>Polyporaceae</taxon>
        <taxon>Trametes</taxon>
    </lineage>
</organism>
<protein>
    <submittedName>
        <fullName evidence="4">Ribonuclease III</fullName>
    </submittedName>
</protein>